<dbReference type="PANTHER" id="PTHR46214:SF30">
    <property type="entry name" value="OS01G0850200 PROTEIN"/>
    <property type="match status" value="1"/>
</dbReference>
<keyword evidence="5" id="KW-0812">Transmembrane</keyword>
<accession>A0A4S8JRZ5</accession>
<proteinExistence type="predicted"/>
<feature type="domain" description="RING-CH-type" evidence="6">
    <location>
        <begin position="92"/>
        <end position="158"/>
    </location>
</feature>
<dbReference type="SUPFAM" id="SSF57850">
    <property type="entry name" value="RING/U-box"/>
    <property type="match status" value="1"/>
</dbReference>
<feature type="region of interest" description="Disordered" evidence="4">
    <location>
        <begin position="1"/>
        <end position="31"/>
    </location>
</feature>
<dbReference type="InterPro" id="IPR013083">
    <property type="entry name" value="Znf_RING/FYVE/PHD"/>
</dbReference>
<dbReference type="InterPro" id="IPR011016">
    <property type="entry name" value="Znf_RING-CH"/>
</dbReference>
<evidence type="ECO:0000313" key="7">
    <source>
        <dbReference type="EMBL" id="THU64864.1"/>
    </source>
</evidence>
<evidence type="ECO:0000256" key="4">
    <source>
        <dbReference type="SAM" id="MobiDB-lite"/>
    </source>
</evidence>
<organism evidence="7 8">
    <name type="scientific">Musa balbisiana</name>
    <name type="common">Banana</name>
    <dbReference type="NCBI Taxonomy" id="52838"/>
    <lineage>
        <taxon>Eukaryota</taxon>
        <taxon>Viridiplantae</taxon>
        <taxon>Streptophyta</taxon>
        <taxon>Embryophyta</taxon>
        <taxon>Tracheophyta</taxon>
        <taxon>Spermatophyta</taxon>
        <taxon>Magnoliopsida</taxon>
        <taxon>Liliopsida</taxon>
        <taxon>Zingiberales</taxon>
        <taxon>Musaceae</taxon>
        <taxon>Musa</taxon>
    </lineage>
</organism>
<protein>
    <recommendedName>
        <fullName evidence="6">RING-CH-type domain-containing protein</fullName>
    </recommendedName>
</protein>
<dbReference type="Proteomes" id="UP000317650">
    <property type="component" value="Chromosome 1"/>
</dbReference>
<dbReference type="GO" id="GO:0008270">
    <property type="term" value="F:zinc ion binding"/>
    <property type="evidence" value="ECO:0007669"/>
    <property type="project" value="UniProtKB-KW"/>
</dbReference>
<dbReference type="Gene3D" id="3.30.40.10">
    <property type="entry name" value="Zinc/RING finger domain, C3HC4 (zinc finger)"/>
    <property type="match status" value="1"/>
</dbReference>
<keyword evidence="5" id="KW-0472">Membrane</keyword>
<evidence type="ECO:0000256" key="5">
    <source>
        <dbReference type="SAM" id="Phobius"/>
    </source>
</evidence>
<evidence type="ECO:0000256" key="2">
    <source>
        <dbReference type="ARBA" id="ARBA00022771"/>
    </source>
</evidence>
<dbReference type="Pfam" id="PF12906">
    <property type="entry name" value="RINGv"/>
    <property type="match status" value="1"/>
</dbReference>
<keyword evidence="1" id="KW-0479">Metal-binding</keyword>
<dbReference type="STRING" id="52838.A0A4S8JRZ5"/>
<keyword evidence="3" id="KW-0862">Zinc</keyword>
<dbReference type="EMBL" id="PYDT01000004">
    <property type="protein sequence ID" value="THU64864.1"/>
    <property type="molecule type" value="Genomic_DNA"/>
</dbReference>
<keyword evidence="5" id="KW-1133">Transmembrane helix</keyword>
<dbReference type="AlphaFoldDB" id="A0A4S8JRZ5"/>
<reference evidence="7 8" key="1">
    <citation type="journal article" date="2019" name="Nat. Plants">
        <title>Genome sequencing of Musa balbisiana reveals subgenome evolution and function divergence in polyploid bananas.</title>
        <authorList>
            <person name="Yao X."/>
        </authorList>
    </citation>
    <scope>NUCLEOTIDE SEQUENCE [LARGE SCALE GENOMIC DNA]</scope>
    <source>
        <strain evidence="8">cv. DH-PKW</strain>
        <tissue evidence="7">Leaves</tissue>
    </source>
</reference>
<gene>
    <name evidence="7" type="ORF">C4D60_Mb01t30970</name>
</gene>
<name>A0A4S8JRZ5_MUSBA</name>
<keyword evidence="2" id="KW-0863">Zinc-finger</keyword>
<keyword evidence="8" id="KW-1185">Reference proteome</keyword>
<comment type="caution">
    <text evidence="7">The sequence shown here is derived from an EMBL/GenBank/DDBJ whole genome shotgun (WGS) entry which is preliminary data.</text>
</comment>
<dbReference type="SMART" id="SM00744">
    <property type="entry name" value="RINGv"/>
    <property type="match status" value="1"/>
</dbReference>
<evidence type="ECO:0000256" key="1">
    <source>
        <dbReference type="ARBA" id="ARBA00022723"/>
    </source>
</evidence>
<dbReference type="PANTHER" id="PTHR46214">
    <property type="entry name" value="ZINC FINGER, RING-CH-TYPE"/>
    <property type="match status" value="1"/>
</dbReference>
<evidence type="ECO:0000313" key="8">
    <source>
        <dbReference type="Proteomes" id="UP000317650"/>
    </source>
</evidence>
<feature type="transmembrane region" description="Helical" evidence="5">
    <location>
        <begin position="195"/>
        <end position="213"/>
    </location>
</feature>
<sequence length="219" mass="24174">MAKGGKSFQDTEGRPQRSRPMNESDEDSNCFTDAEDEAWHSPCNSSFTCSASDMLRFSCASHCEIDGSPEACSKSYVSDRSLQGDLESGIWEIKKGDNDCRICHLNLEEAAPESGVQILLGCSCKNDLAIAHKLCAEKWFKIKGNKTCEICGSTAQNVVVSDEAELIEQSNEADTTRAPHTQATETQGFWQGHRFLNFVLACVVFAFVVSWLFHFNIPG</sequence>
<evidence type="ECO:0000256" key="3">
    <source>
        <dbReference type="ARBA" id="ARBA00022833"/>
    </source>
</evidence>
<evidence type="ECO:0000259" key="6">
    <source>
        <dbReference type="PROSITE" id="PS51292"/>
    </source>
</evidence>
<dbReference type="PROSITE" id="PS51292">
    <property type="entry name" value="ZF_RING_CH"/>
    <property type="match status" value="1"/>
</dbReference>